<gene>
    <name evidence="1" type="ORF">DPMN_024935</name>
</gene>
<evidence type="ECO:0008006" key="3">
    <source>
        <dbReference type="Google" id="ProtNLM"/>
    </source>
</evidence>
<proteinExistence type="predicted"/>
<evidence type="ECO:0000313" key="2">
    <source>
        <dbReference type="Proteomes" id="UP000828390"/>
    </source>
</evidence>
<dbReference type="EMBL" id="JAIWYP010000002">
    <property type="protein sequence ID" value="KAH3861982.1"/>
    <property type="molecule type" value="Genomic_DNA"/>
</dbReference>
<name>A0A9D4LND6_DREPO</name>
<dbReference type="AlphaFoldDB" id="A0A9D4LND6"/>
<sequence length="88" mass="9696">MNTARFNRDEVSAPCKLCNMGDETREHLLLTCKAHTEVRSEGMNMLEQIIGRQELAAIRCNGDLLMGPSIKYVTLQVGGGGVRKCDSL</sequence>
<comment type="caution">
    <text evidence="1">The sequence shown here is derived from an EMBL/GenBank/DDBJ whole genome shotgun (WGS) entry which is preliminary data.</text>
</comment>
<reference evidence="1" key="1">
    <citation type="journal article" date="2019" name="bioRxiv">
        <title>The Genome of the Zebra Mussel, Dreissena polymorpha: A Resource for Invasive Species Research.</title>
        <authorList>
            <person name="McCartney M.A."/>
            <person name="Auch B."/>
            <person name="Kono T."/>
            <person name="Mallez S."/>
            <person name="Zhang Y."/>
            <person name="Obille A."/>
            <person name="Becker A."/>
            <person name="Abrahante J.E."/>
            <person name="Garbe J."/>
            <person name="Badalamenti J.P."/>
            <person name="Herman A."/>
            <person name="Mangelson H."/>
            <person name="Liachko I."/>
            <person name="Sullivan S."/>
            <person name="Sone E.D."/>
            <person name="Koren S."/>
            <person name="Silverstein K.A.T."/>
            <person name="Beckman K.B."/>
            <person name="Gohl D.M."/>
        </authorList>
    </citation>
    <scope>NUCLEOTIDE SEQUENCE</scope>
    <source>
        <strain evidence="1">Duluth1</strain>
        <tissue evidence="1">Whole animal</tissue>
    </source>
</reference>
<reference evidence="1" key="2">
    <citation type="submission" date="2020-11" db="EMBL/GenBank/DDBJ databases">
        <authorList>
            <person name="McCartney M.A."/>
            <person name="Auch B."/>
            <person name="Kono T."/>
            <person name="Mallez S."/>
            <person name="Becker A."/>
            <person name="Gohl D.M."/>
            <person name="Silverstein K.A.T."/>
            <person name="Koren S."/>
            <person name="Bechman K.B."/>
            <person name="Herman A."/>
            <person name="Abrahante J.E."/>
            <person name="Garbe J."/>
        </authorList>
    </citation>
    <scope>NUCLEOTIDE SEQUENCE</scope>
    <source>
        <strain evidence="1">Duluth1</strain>
        <tissue evidence="1">Whole animal</tissue>
    </source>
</reference>
<protein>
    <recommendedName>
        <fullName evidence="3">Reverse transcriptase</fullName>
    </recommendedName>
</protein>
<keyword evidence="2" id="KW-1185">Reference proteome</keyword>
<dbReference type="Proteomes" id="UP000828390">
    <property type="component" value="Unassembled WGS sequence"/>
</dbReference>
<evidence type="ECO:0000313" key="1">
    <source>
        <dbReference type="EMBL" id="KAH3861982.1"/>
    </source>
</evidence>
<organism evidence="1 2">
    <name type="scientific">Dreissena polymorpha</name>
    <name type="common">Zebra mussel</name>
    <name type="synonym">Mytilus polymorpha</name>
    <dbReference type="NCBI Taxonomy" id="45954"/>
    <lineage>
        <taxon>Eukaryota</taxon>
        <taxon>Metazoa</taxon>
        <taxon>Spiralia</taxon>
        <taxon>Lophotrochozoa</taxon>
        <taxon>Mollusca</taxon>
        <taxon>Bivalvia</taxon>
        <taxon>Autobranchia</taxon>
        <taxon>Heteroconchia</taxon>
        <taxon>Euheterodonta</taxon>
        <taxon>Imparidentia</taxon>
        <taxon>Neoheterodontei</taxon>
        <taxon>Myida</taxon>
        <taxon>Dreissenoidea</taxon>
        <taxon>Dreissenidae</taxon>
        <taxon>Dreissena</taxon>
    </lineage>
</organism>
<accession>A0A9D4LND6</accession>